<dbReference type="PROSITE" id="PS00455">
    <property type="entry name" value="AMP_BINDING"/>
    <property type="match status" value="1"/>
</dbReference>
<dbReference type="InterPro" id="IPR045851">
    <property type="entry name" value="AMP-bd_C_sf"/>
</dbReference>
<dbReference type="HOGENOM" id="CLU_000022_59_11_1"/>
<accession>S7Z3Q2</accession>
<dbReference type="OrthoDB" id="6614653at2759"/>
<dbReference type="Gene3D" id="3.40.50.12780">
    <property type="entry name" value="N-terminal domain of ligase-like"/>
    <property type="match status" value="1"/>
</dbReference>
<evidence type="ECO:0000313" key="5">
    <source>
        <dbReference type="Proteomes" id="UP000019376"/>
    </source>
</evidence>
<dbReference type="InterPro" id="IPR000873">
    <property type="entry name" value="AMP-dep_synth/lig_dom"/>
</dbReference>
<dbReference type="AlphaFoldDB" id="S7Z3Q2"/>
<sequence>MTVPQSIRGFPDEPLYSHLLRLSKEIEHEIIDDPRNCAKVTYEELLSDILVFQDVLRRALPNELIGEDGLKGGNAYIAILCPMSYDFIVALYAVHSLGFGVVPFSTKLIPEEITELLGFCGAKCIVTGLDQSARFSDLGGRAEVLLGNDIVNVPISVRPAMRRHVQALGGPFIEKGTSFPSTHPGLMIFTSGTTGPPKGVVHSRAFFDPRLISGTKPGGRVLYQRPPHSITGVMNLMDLISTGICVEIFPTGYVAASVWERLAAGGITVLFGPPVMWTHLMDYYVEKLCHLPSSELSPYLAGVRNLQVVWIAAGLATTRVKKFWLGMLSAEFQIKYSMTEFGREALSYKMTMTSDPTLAILGKPAPRMDVKLSKAGHGEILLKAPDMFQGYFNDQTKTHDSLTDDGYFKTGDLAHVDHNGLYIFDGRASADFARFSTYIVPLLEVEAALTSLPYIAEGYILPVPDETHGQLVGALARLRPGPHLDGPQLTLKRLRADLSPSIPLYKQPTLLRVIVDEEIPVSGQGKLARNKAIDMYLGPSADPTHLQKWDLGLEMRLPGKKAWDWGGITL</sequence>
<feature type="domain" description="AMP-binding enzyme C-terminal" evidence="3">
    <location>
        <begin position="444"/>
        <end position="526"/>
    </location>
</feature>
<dbReference type="SUPFAM" id="SSF56801">
    <property type="entry name" value="Acetyl-CoA synthetase-like"/>
    <property type="match status" value="1"/>
</dbReference>
<dbReference type="InterPro" id="IPR020845">
    <property type="entry name" value="AMP-binding_CS"/>
</dbReference>
<dbReference type="PANTHER" id="PTHR43201">
    <property type="entry name" value="ACYL-COA SYNTHETASE"/>
    <property type="match status" value="1"/>
</dbReference>
<dbReference type="InterPro" id="IPR042099">
    <property type="entry name" value="ANL_N_sf"/>
</dbReference>
<evidence type="ECO:0008006" key="6">
    <source>
        <dbReference type="Google" id="ProtNLM"/>
    </source>
</evidence>
<feature type="domain" description="AMP-dependent synthetase/ligase" evidence="2">
    <location>
        <begin position="67"/>
        <end position="392"/>
    </location>
</feature>
<evidence type="ECO:0000259" key="3">
    <source>
        <dbReference type="Pfam" id="PF13193"/>
    </source>
</evidence>
<protein>
    <recommendedName>
        <fullName evidence="6">AMP-dependent synthetase/ligase domain-containing protein</fullName>
    </recommendedName>
</protein>
<organism evidence="4 5">
    <name type="scientific">Penicillium oxalicum (strain 114-2 / CGMCC 5302)</name>
    <name type="common">Penicillium decumbens</name>
    <dbReference type="NCBI Taxonomy" id="933388"/>
    <lineage>
        <taxon>Eukaryota</taxon>
        <taxon>Fungi</taxon>
        <taxon>Dikarya</taxon>
        <taxon>Ascomycota</taxon>
        <taxon>Pezizomycotina</taxon>
        <taxon>Eurotiomycetes</taxon>
        <taxon>Eurotiomycetidae</taxon>
        <taxon>Eurotiales</taxon>
        <taxon>Aspergillaceae</taxon>
        <taxon>Penicillium</taxon>
    </lineage>
</organism>
<dbReference type="PANTHER" id="PTHR43201:SF8">
    <property type="entry name" value="ACYL-COA SYNTHETASE FAMILY MEMBER 3"/>
    <property type="match status" value="1"/>
</dbReference>
<gene>
    <name evidence="4" type="ORF">PDE_00081</name>
</gene>
<comment type="similarity">
    <text evidence="1">Belongs to the ATP-dependent AMP-binding enzyme family.</text>
</comment>
<dbReference type="Proteomes" id="UP000019376">
    <property type="component" value="Unassembled WGS sequence"/>
</dbReference>
<evidence type="ECO:0000259" key="2">
    <source>
        <dbReference type="Pfam" id="PF00501"/>
    </source>
</evidence>
<dbReference type="GO" id="GO:0031956">
    <property type="term" value="F:medium-chain fatty acid-CoA ligase activity"/>
    <property type="evidence" value="ECO:0007669"/>
    <property type="project" value="TreeGrafter"/>
</dbReference>
<evidence type="ECO:0000313" key="4">
    <source>
        <dbReference type="EMBL" id="EPS25150.1"/>
    </source>
</evidence>
<dbReference type="Pfam" id="PF00501">
    <property type="entry name" value="AMP-binding"/>
    <property type="match status" value="1"/>
</dbReference>
<name>S7Z3Q2_PENO1</name>
<dbReference type="Pfam" id="PF13193">
    <property type="entry name" value="AMP-binding_C"/>
    <property type="match status" value="1"/>
</dbReference>
<dbReference type="InterPro" id="IPR025110">
    <property type="entry name" value="AMP-bd_C"/>
</dbReference>
<dbReference type="GO" id="GO:0006631">
    <property type="term" value="P:fatty acid metabolic process"/>
    <property type="evidence" value="ECO:0007669"/>
    <property type="project" value="TreeGrafter"/>
</dbReference>
<dbReference type="STRING" id="933388.S7Z3Q2"/>
<keyword evidence="5" id="KW-1185">Reference proteome</keyword>
<reference evidence="4 5" key="1">
    <citation type="journal article" date="2013" name="PLoS ONE">
        <title>Genomic and secretomic analyses reveal unique features of the lignocellulolytic enzyme system of Penicillium decumbens.</title>
        <authorList>
            <person name="Liu G."/>
            <person name="Zhang L."/>
            <person name="Wei X."/>
            <person name="Zou G."/>
            <person name="Qin Y."/>
            <person name="Ma L."/>
            <person name="Li J."/>
            <person name="Zheng H."/>
            <person name="Wang S."/>
            <person name="Wang C."/>
            <person name="Xun L."/>
            <person name="Zhao G.-P."/>
            <person name="Zhou Z."/>
            <person name="Qu Y."/>
        </authorList>
    </citation>
    <scope>NUCLEOTIDE SEQUENCE [LARGE SCALE GENOMIC DNA]</scope>
    <source>
        <strain evidence="5">114-2 / CGMCC 5302</strain>
    </source>
</reference>
<dbReference type="PhylomeDB" id="S7Z3Q2"/>
<dbReference type="Gene3D" id="3.30.300.30">
    <property type="match status" value="1"/>
</dbReference>
<evidence type="ECO:0000256" key="1">
    <source>
        <dbReference type="ARBA" id="ARBA00006432"/>
    </source>
</evidence>
<dbReference type="EMBL" id="KB644408">
    <property type="protein sequence ID" value="EPS25150.1"/>
    <property type="molecule type" value="Genomic_DNA"/>
</dbReference>
<proteinExistence type="inferred from homology"/>
<dbReference type="eggNOG" id="KOG1176">
    <property type="taxonomic scope" value="Eukaryota"/>
</dbReference>